<evidence type="ECO:0000256" key="2">
    <source>
        <dbReference type="ARBA" id="ARBA00022630"/>
    </source>
</evidence>
<organism evidence="7 8">
    <name type="scientific">Exophiala dermatitidis</name>
    <name type="common">Black yeast-like fungus</name>
    <name type="synonym">Wangiella dermatitidis</name>
    <dbReference type="NCBI Taxonomy" id="5970"/>
    <lineage>
        <taxon>Eukaryota</taxon>
        <taxon>Fungi</taxon>
        <taxon>Dikarya</taxon>
        <taxon>Ascomycota</taxon>
        <taxon>Pezizomycotina</taxon>
        <taxon>Eurotiomycetes</taxon>
        <taxon>Chaetothyriomycetidae</taxon>
        <taxon>Chaetothyriales</taxon>
        <taxon>Herpotrichiellaceae</taxon>
        <taxon>Exophiala</taxon>
    </lineage>
</organism>
<dbReference type="Pfam" id="PF07976">
    <property type="entry name" value="Phe_hydrox_dim"/>
    <property type="match status" value="1"/>
</dbReference>
<evidence type="ECO:0008006" key="9">
    <source>
        <dbReference type="Google" id="ProtNLM"/>
    </source>
</evidence>
<feature type="domain" description="Phenol hydroxylase-like C-terminal dimerisation" evidence="6">
    <location>
        <begin position="455"/>
        <end position="671"/>
    </location>
</feature>
<keyword evidence="3" id="KW-0274">FAD</keyword>
<dbReference type="EMBL" id="JAJGCB010000004">
    <property type="protein sequence ID" value="KAJ8992858.1"/>
    <property type="molecule type" value="Genomic_DNA"/>
</dbReference>
<dbReference type="InterPro" id="IPR038220">
    <property type="entry name" value="PHOX_C_sf"/>
</dbReference>
<dbReference type="AlphaFoldDB" id="A0AAN6EX55"/>
<dbReference type="PRINTS" id="PR00420">
    <property type="entry name" value="RNGMNOXGNASE"/>
</dbReference>
<name>A0AAN6EX55_EXODE</name>
<evidence type="ECO:0000313" key="7">
    <source>
        <dbReference type="EMBL" id="KAJ8992858.1"/>
    </source>
</evidence>
<dbReference type="InterPro" id="IPR036249">
    <property type="entry name" value="Thioredoxin-like_sf"/>
</dbReference>
<evidence type="ECO:0000259" key="5">
    <source>
        <dbReference type="Pfam" id="PF01494"/>
    </source>
</evidence>
<evidence type="ECO:0000256" key="4">
    <source>
        <dbReference type="ARBA" id="ARBA00023002"/>
    </source>
</evidence>
<dbReference type="InterPro" id="IPR012941">
    <property type="entry name" value="Phe_hydrox_C_dim_dom"/>
</dbReference>
<evidence type="ECO:0000313" key="8">
    <source>
        <dbReference type="Proteomes" id="UP001161757"/>
    </source>
</evidence>
<dbReference type="SUPFAM" id="SSF52833">
    <property type="entry name" value="Thioredoxin-like"/>
    <property type="match status" value="1"/>
</dbReference>
<dbReference type="SUPFAM" id="SSF51905">
    <property type="entry name" value="FAD/NAD(P)-binding domain"/>
    <property type="match status" value="1"/>
</dbReference>
<dbReference type="Proteomes" id="UP001161757">
    <property type="component" value="Unassembled WGS sequence"/>
</dbReference>
<sequence>MASESKTDVLIVGAGPAGLMMANWMAHCGIDARIVDKRGTKIFNGQADGLASRTLEIFDSFGFGHRAWIESNHLLEICLWNPDENGVIQRNDRIPDTIPCISRFQQVVLHQGRIERFFLDSIASKSDIKVERGVMPTSLKLDESVAEDPDAYPITVTLRHLSEEDATPKQNATLPNGSAVADGLFRSNLSPDDTEELIRKAELNSKANTEEIVKAKYVLGADGAHSWVRQQLGFKLEGDSTDYVWGVMDIIPITDFPDIRMRCAIHSASSGSVMVIPRENKLVRLYIQLTTTGAEKAGKFDRSTITPELIIQSAQRIMAPYKITYRYCDWWTAYQIGQRVGTQFSAKERIFLAGDAVHTHSPKAGQGMNVSMQDAYNLGWKVASVVKGTANRSILKTYQSERRRIAQDLIRFDHKFSRLFSGRPAKDVMDEEGISMAEFKDAFEKGNMFASGTAVDYGSSMIVAKPGDSAEQGDGSDVAIHNDAYKVVSKPSLASKVEIGKRMASFKVLNQSDARPSHFQELLRSNGSWRVVIFPGNLLSPRQAQRFADVGKALGAPNSFLRRFTPANSRYDAVIELLAVHAGNRQKLTIFDFPEVFRPFDDKDGWDYWKIFVDDQSYHEGHGHAYENYGIDREEGCAIIIRPDQYVSYVGLMDDYDAIDRFFSNFMVEQQQRLGDLGASDVLQEAQIVARNPEAIAIPKAINNSTSLVAV</sequence>
<dbReference type="PANTHER" id="PTHR43004:SF20">
    <property type="entry name" value="2-MONOOXYGENASE, PUTATIVE (AFU_ORTHOLOGUE AFUA_1G13660)-RELATED"/>
    <property type="match status" value="1"/>
</dbReference>
<dbReference type="SUPFAM" id="SSF54373">
    <property type="entry name" value="FAD-linked reductases, C-terminal domain"/>
    <property type="match status" value="1"/>
</dbReference>
<dbReference type="PANTHER" id="PTHR43004">
    <property type="entry name" value="TRK SYSTEM POTASSIUM UPTAKE PROTEIN"/>
    <property type="match status" value="1"/>
</dbReference>
<dbReference type="Pfam" id="PF01494">
    <property type="entry name" value="FAD_binding_3"/>
    <property type="match status" value="1"/>
</dbReference>
<comment type="similarity">
    <text evidence="1">Belongs to the PheA/TfdB FAD monooxygenase family.</text>
</comment>
<keyword evidence="4" id="KW-0560">Oxidoreductase</keyword>
<feature type="domain" description="FAD-binding" evidence="5">
    <location>
        <begin position="6"/>
        <end position="412"/>
    </location>
</feature>
<dbReference type="InterPro" id="IPR050641">
    <property type="entry name" value="RIFMO-like"/>
</dbReference>
<dbReference type="GO" id="GO:0071949">
    <property type="term" value="F:FAD binding"/>
    <property type="evidence" value="ECO:0007669"/>
    <property type="project" value="InterPro"/>
</dbReference>
<gene>
    <name evidence="7" type="ORF">HRR80_002903</name>
</gene>
<dbReference type="Gene3D" id="3.30.9.10">
    <property type="entry name" value="D-Amino Acid Oxidase, subunit A, domain 2"/>
    <property type="match status" value="1"/>
</dbReference>
<proteinExistence type="inferred from homology"/>
<evidence type="ECO:0000256" key="3">
    <source>
        <dbReference type="ARBA" id="ARBA00022827"/>
    </source>
</evidence>
<dbReference type="GO" id="GO:0016709">
    <property type="term" value="F:oxidoreductase activity, acting on paired donors, with incorporation or reduction of molecular oxygen, NAD(P)H as one donor, and incorporation of one atom of oxygen"/>
    <property type="evidence" value="ECO:0007669"/>
    <property type="project" value="UniProtKB-ARBA"/>
</dbReference>
<dbReference type="InterPro" id="IPR036188">
    <property type="entry name" value="FAD/NAD-bd_sf"/>
</dbReference>
<dbReference type="CDD" id="cd02979">
    <property type="entry name" value="PHOX_C"/>
    <property type="match status" value="1"/>
</dbReference>
<evidence type="ECO:0000256" key="1">
    <source>
        <dbReference type="ARBA" id="ARBA00007801"/>
    </source>
</evidence>
<dbReference type="Gene3D" id="3.50.50.60">
    <property type="entry name" value="FAD/NAD(P)-binding domain"/>
    <property type="match status" value="1"/>
</dbReference>
<protein>
    <recommendedName>
        <fullName evidence="9">Phenol 2-monooxygenase</fullName>
    </recommendedName>
</protein>
<reference evidence="7" key="1">
    <citation type="submission" date="2023-01" db="EMBL/GenBank/DDBJ databases">
        <title>Exophiala dermititidis isolated from Cystic Fibrosis Patient.</title>
        <authorList>
            <person name="Kurbessoian T."/>
            <person name="Crocker A."/>
            <person name="Murante D."/>
            <person name="Hogan D.A."/>
            <person name="Stajich J.E."/>
        </authorList>
    </citation>
    <scope>NUCLEOTIDE SEQUENCE</scope>
    <source>
        <strain evidence="7">Ex8</strain>
    </source>
</reference>
<evidence type="ECO:0000259" key="6">
    <source>
        <dbReference type="Pfam" id="PF07976"/>
    </source>
</evidence>
<comment type="caution">
    <text evidence="7">The sequence shown here is derived from an EMBL/GenBank/DDBJ whole genome shotgun (WGS) entry which is preliminary data.</text>
</comment>
<dbReference type="InterPro" id="IPR002938">
    <property type="entry name" value="FAD-bd"/>
</dbReference>
<accession>A0AAN6EX55</accession>
<keyword evidence="2" id="KW-0285">Flavoprotein</keyword>
<dbReference type="Gene3D" id="3.40.30.20">
    <property type="match status" value="1"/>
</dbReference>